<dbReference type="EMBL" id="CACVAT010000526">
    <property type="protein sequence ID" value="CAA6829427.1"/>
    <property type="molecule type" value="Genomic_DNA"/>
</dbReference>
<proteinExistence type="predicted"/>
<gene>
    <name evidence="1" type="ORF">HELGO_WM22484</name>
</gene>
<protein>
    <submittedName>
        <fullName evidence="1">Uncharacterized protein</fullName>
    </submittedName>
</protein>
<evidence type="ECO:0000313" key="1">
    <source>
        <dbReference type="EMBL" id="CAA6829427.1"/>
    </source>
</evidence>
<organism evidence="1">
    <name type="scientific">uncultured Thiotrichaceae bacterium</name>
    <dbReference type="NCBI Taxonomy" id="298394"/>
    <lineage>
        <taxon>Bacteria</taxon>
        <taxon>Pseudomonadati</taxon>
        <taxon>Pseudomonadota</taxon>
        <taxon>Gammaproteobacteria</taxon>
        <taxon>Thiotrichales</taxon>
        <taxon>Thiotrichaceae</taxon>
        <taxon>environmental samples</taxon>
    </lineage>
</organism>
<reference evidence="1" key="1">
    <citation type="submission" date="2020-01" db="EMBL/GenBank/DDBJ databases">
        <authorList>
            <person name="Meier V. D."/>
            <person name="Meier V D."/>
        </authorList>
    </citation>
    <scope>NUCLEOTIDE SEQUENCE</scope>
    <source>
        <strain evidence="1">HLG_WM_MAG_09</strain>
    </source>
</reference>
<sequence length="90" mass="10229">MGFTRKEFMKALPNALHDYPYQINEDVITITPPESGSHQITITLGAEAIRKIALIQLPYIHVDFDFTAVDAATHQRFLTQFDLYYRKGGG</sequence>
<name>A0A6S6UIT4_9GAMM</name>
<accession>A0A6S6UIT4</accession>
<dbReference type="AlphaFoldDB" id="A0A6S6UIT4"/>